<dbReference type="GO" id="GO:0005634">
    <property type="term" value="C:nucleus"/>
    <property type="evidence" value="ECO:0007669"/>
    <property type="project" value="EnsemblPlants"/>
</dbReference>
<dbReference type="GO" id="GO:0007143">
    <property type="term" value="P:female meiotic nuclear division"/>
    <property type="evidence" value="ECO:0007669"/>
    <property type="project" value="EnsemblPlants"/>
</dbReference>
<dbReference type="InterPro" id="IPR039933">
    <property type="entry name" value="XRI1"/>
</dbReference>
<feature type="region of interest" description="Disordered" evidence="1">
    <location>
        <begin position="256"/>
        <end position="284"/>
    </location>
</feature>
<dbReference type="AlphaFoldDB" id="A0AB40BAU9"/>
<sequence>MELDDNGNKNDGMCGSAGEEYSLQEISGLDVSHYLLDDVNQNEDSFLCMLGENTPIKDCTGFSCDMMNIGNDTDKATEESRETSPSQLKRRRMLQFPSDSSELVSVNAQESSYYNSKVREDPLAEDVLLDNMDWNSQCNSEYSGDRCSNGDGGFNLSMDGWLEDCLNESGMPHNSDVMDHSVAHEDQATVSEFYNTLEMGNNVEKAPTPTPTTCRIFRGQKSFISSPMKLTTSIAYPFALIKPCGVQGDITLKDINQRIHAPPPSKSKNTNDEDTSMSYPTSTFSGKPVVVKTKIRTDGGKGSITIMRTKG</sequence>
<organism evidence="2 3">
    <name type="scientific">Dioscorea cayennensis subsp. rotundata</name>
    <name type="common">White Guinea yam</name>
    <name type="synonym">Dioscorea rotundata</name>
    <dbReference type="NCBI Taxonomy" id="55577"/>
    <lineage>
        <taxon>Eukaryota</taxon>
        <taxon>Viridiplantae</taxon>
        <taxon>Streptophyta</taxon>
        <taxon>Embryophyta</taxon>
        <taxon>Tracheophyta</taxon>
        <taxon>Spermatophyta</taxon>
        <taxon>Magnoliopsida</taxon>
        <taxon>Liliopsida</taxon>
        <taxon>Dioscoreales</taxon>
        <taxon>Dioscoreaceae</taxon>
        <taxon>Dioscorea</taxon>
    </lineage>
</organism>
<evidence type="ECO:0000256" key="1">
    <source>
        <dbReference type="SAM" id="MobiDB-lite"/>
    </source>
</evidence>
<gene>
    <name evidence="3" type="primary">LOC120260630</name>
</gene>
<dbReference type="GeneID" id="120260630"/>
<evidence type="ECO:0000313" key="3">
    <source>
        <dbReference type="RefSeq" id="XP_039124092.1"/>
    </source>
</evidence>
<dbReference type="Proteomes" id="UP001515500">
    <property type="component" value="Chromosome 5"/>
</dbReference>
<dbReference type="GO" id="GO:0010165">
    <property type="term" value="P:response to X-ray"/>
    <property type="evidence" value="ECO:0007669"/>
    <property type="project" value="EnsemblPlants"/>
</dbReference>
<dbReference type="GO" id="GO:0007140">
    <property type="term" value="P:male meiotic nuclear division"/>
    <property type="evidence" value="ECO:0007669"/>
    <property type="project" value="EnsemblPlants"/>
</dbReference>
<evidence type="ECO:0000313" key="2">
    <source>
        <dbReference type="Proteomes" id="UP001515500"/>
    </source>
</evidence>
<dbReference type="GO" id="GO:0006281">
    <property type="term" value="P:DNA repair"/>
    <property type="evidence" value="ECO:0007669"/>
    <property type="project" value="EnsemblPlants"/>
</dbReference>
<protein>
    <submittedName>
        <fullName evidence="3">Protein XRI1-like isoform X1</fullName>
    </submittedName>
</protein>
<dbReference type="GO" id="GO:0009555">
    <property type="term" value="P:pollen development"/>
    <property type="evidence" value="ECO:0007669"/>
    <property type="project" value="EnsemblPlants"/>
</dbReference>
<proteinExistence type="predicted"/>
<accession>A0AB40BAU9</accession>
<keyword evidence="2" id="KW-1185">Reference proteome</keyword>
<reference evidence="3" key="1">
    <citation type="submission" date="2025-08" db="UniProtKB">
        <authorList>
            <consortium name="RefSeq"/>
        </authorList>
    </citation>
    <scope>IDENTIFICATION</scope>
</reference>
<dbReference type="PANTHER" id="PTHR33385">
    <property type="entry name" value="PROTEIN XRI1"/>
    <property type="match status" value="1"/>
</dbReference>
<feature type="compositionally biased region" description="Basic and acidic residues" evidence="1">
    <location>
        <begin position="72"/>
        <end position="82"/>
    </location>
</feature>
<dbReference type="PANTHER" id="PTHR33385:SF4">
    <property type="entry name" value="PROTEIN XRI1"/>
    <property type="match status" value="1"/>
</dbReference>
<feature type="region of interest" description="Disordered" evidence="1">
    <location>
        <begin position="71"/>
        <end position="90"/>
    </location>
</feature>
<dbReference type="RefSeq" id="XP_039124092.1">
    <property type="nucleotide sequence ID" value="XM_039268158.1"/>
</dbReference>
<name>A0AB40BAU9_DIOCR</name>